<accession>A0A3N2CTR8</accession>
<reference evidence="2 3" key="1">
    <citation type="submission" date="2018-11" db="EMBL/GenBank/DDBJ databases">
        <title>Sequencing the genomes of 1000 actinobacteria strains.</title>
        <authorList>
            <person name="Klenk H.-P."/>
        </authorList>
    </citation>
    <scope>NUCLEOTIDE SEQUENCE [LARGE SCALE GENOMIC DNA]</scope>
    <source>
        <strain evidence="2 3">DSM 12652</strain>
    </source>
</reference>
<name>A0A3N2CTR8_9ACTN</name>
<evidence type="ECO:0000256" key="1">
    <source>
        <dbReference type="SAM" id="Phobius"/>
    </source>
</evidence>
<dbReference type="AlphaFoldDB" id="A0A3N2CTR8"/>
<evidence type="ECO:0000313" key="2">
    <source>
        <dbReference type="EMBL" id="ROR90846.1"/>
    </source>
</evidence>
<dbReference type="Proteomes" id="UP000281738">
    <property type="component" value="Unassembled WGS sequence"/>
</dbReference>
<protein>
    <submittedName>
        <fullName evidence="2">Uncharacterized protein</fullName>
    </submittedName>
</protein>
<comment type="caution">
    <text evidence="2">The sequence shown here is derived from an EMBL/GenBank/DDBJ whole genome shotgun (WGS) entry which is preliminary data.</text>
</comment>
<dbReference type="EMBL" id="RKHO01000001">
    <property type="protein sequence ID" value="ROR90846.1"/>
    <property type="molecule type" value="Genomic_DNA"/>
</dbReference>
<sequence>MPRSRWSARAAVALLRVWWWAWVVGLVAAGTLGSITLGAALVLATFLTAWALVGLNAVIVAYATGRDPHRTVVPALLVAAAVPLLAGSVELLGPWTLAPWALVVLTTPPSWERLRRHLRTQRPSGSAPSLHQIVRARSWRSAEADDARPLPRGPGQLSGCTTRRLVRLWLATSRELGRRTEPTTLDLLLDLRRACLDELERRDPTGVQRWLASGDADALGRFVHERVGEQGSDPRQ</sequence>
<keyword evidence="1" id="KW-1133">Transmembrane helix</keyword>
<evidence type="ECO:0000313" key="3">
    <source>
        <dbReference type="Proteomes" id="UP000281738"/>
    </source>
</evidence>
<keyword evidence="1" id="KW-0812">Transmembrane</keyword>
<keyword evidence="3" id="KW-1185">Reference proteome</keyword>
<gene>
    <name evidence="2" type="ORF">EDD33_1694</name>
</gene>
<dbReference type="RefSeq" id="WP_148076964.1">
    <property type="nucleotide sequence ID" value="NZ_RKHO01000001.1"/>
</dbReference>
<proteinExistence type="predicted"/>
<keyword evidence="1" id="KW-0472">Membrane</keyword>
<feature type="transmembrane region" description="Helical" evidence="1">
    <location>
        <begin position="39"/>
        <end position="64"/>
    </location>
</feature>
<organism evidence="2 3">
    <name type="scientific">Nocardioides aurantiacus</name>
    <dbReference type="NCBI Taxonomy" id="86796"/>
    <lineage>
        <taxon>Bacteria</taxon>
        <taxon>Bacillati</taxon>
        <taxon>Actinomycetota</taxon>
        <taxon>Actinomycetes</taxon>
        <taxon>Propionibacteriales</taxon>
        <taxon>Nocardioidaceae</taxon>
        <taxon>Nocardioides</taxon>
    </lineage>
</organism>
<feature type="transmembrane region" description="Helical" evidence="1">
    <location>
        <begin position="71"/>
        <end position="89"/>
    </location>
</feature>